<gene>
    <name evidence="2" type="primary">LOC100213626</name>
</gene>
<dbReference type="RefSeq" id="XP_065661307.1">
    <property type="nucleotide sequence ID" value="XM_065805235.1"/>
</dbReference>
<dbReference type="Pfam" id="PF06677">
    <property type="entry name" value="Auto_anti-p27"/>
    <property type="match status" value="1"/>
</dbReference>
<dbReference type="PANTHER" id="PTHR16537">
    <property type="entry name" value="SJOEGREN SYNDROME/SCLERODERMA AUTOANTIGEN 1"/>
    <property type="match status" value="1"/>
</dbReference>
<dbReference type="InterPro" id="IPR009563">
    <property type="entry name" value="SSSCA1"/>
</dbReference>
<name>A0ABM4CHU6_HYDVU</name>
<dbReference type="InterPro" id="IPR051888">
    <property type="entry name" value="UPF0148_domain"/>
</dbReference>
<sequence>MCDLPELSDEEKSKLKAKRDRSNKISKLMGDYLLKGYKMLGTVCQKCQAILMQNKQQEIYCVGCEEVDKLINKDAQHFKLQNNISLADEKGSSIDIIKNQITWATDQLSIETLTLDQRQQFLNFIKLCCETRMLLMASVN</sequence>
<protein>
    <submittedName>
        <fullName evidence="2">Protein ZNRD2</fullName>
    </submittedName>
</protein>
<organism evidence="1 2">
    <name type="scientific">Hydra vulgaris</name>
    <name type="common">Hydra</name>
    <name type="synonym">Hydra attenuata</name>
    <dbReference type="NCBI Taxonomy" id="6087"/>
    <lineage>
        <taxon>Eukaryota</taxon>
        <taxon>Metazoa</taxon>
        <taxon>Cnidaria</taxon>
        <taxon>Hydrozoa</taxon>
        <taxon>Hydroidolina</taxon>
        <taxon>Anthoathecata</taxon>
        <taxon>Aplanulata</taxon>
        <taxon>Hydridae</taxon>
        <taxon>Hydra</taxon>
    </lineage>
</organism>
<dbReference type="PANTHER" id="PTHR16537:SF1">
    <property type="entry name" value="PROTEIN ZNRD2"/>
    <property type="match status" value="1"/>
</dbReference>
<proteinExistence type="predicted"/>
<evidence type="ECO:0000313" key="2">
    <source>
        <dbReference type="RefSeq" id="XP_065661307.1"/>
    </source>
</evidence>
<evidence type="ECO:0000313" key="1">
    <source>
        <dbReference type="Proteomes" id="UP001652625"/>
    </source>
</evidence>
<dbReference type="Proteomes" id="UP001652625">
    <property type="component" value="Chromosome 09"/>
</dbReference>
<accession>A0ABM4CHU6</accession>
<keyword evidence="1" id="KW-1185">Reference proteome</keyword>
<reference evidence="2" key="1">
    <citation type="submission" date="2025-08" db="UniProtKB">
        <authorList>
            <consortium name="RefSeq"/>
        </authorList>
    </citation>
    <scope>IDENTIFICATION</scope>
</reference>
<dbReference type="GeneID" id="100213626"/>